<proteinExistence type="predicted"/>
<reference evidence="2" key="1">
    <citation type="journal article" date="2022" name="Mol. Ecol. Resour.">
        <title>The genomes of chicory, endive, great burdock and yacon provide insights into Asteraceae palaeo-polyploidization history and plant inulin production.</title>
        <authorList>
            <person name="Fan W."/>
            <person name="Wang S."/>
            <person name="Wang H."/>
            <person name="Wang A."/>
            <person name="Jiang F."/>
            <person name="Liu H."/>
            <person name="Zhao H."/>
            <person name="Xu D."/>
            <person name="Zhang Y."/>
        </authorList>
    </citation>
    <scope>NUCLEOTIDE SEQUENCE [LARGE SCALE GENOMIC DNA]</scope>
    <source>
        <strain evidence="2">cv. Punajuju</strain>
    </source>
</reference>
<evidence type="ECO:0000313" key="1">
    <source>
        <dbReference type="EMBL" id="KAI3739867.1"/>
    </source>
</evidence>
<evidence type="ECO:0000313" key="2">
    <source>
        <dbReference type="Proteomes" id="UP001055811"/>
    </source>
</evidence>
<dbReference type="EMBL" id="CM042013">
    <property type="protein sequence ID" value="KAI3739867.1"/>
    <property type="molecule type" value="Genomic_DNA"/>
</dbReference>
<dbReference type="Proteomes" id="UP001055811">
    <property type="component" value="Linkage Group LG05"/>
</dbReference>
<gene>
    <name evidence="1" type="ORF">L2E82_30279</name>
</gene>
<accession>A0ACB9CZU6</accession>
<reference evidence="1 2" key="2">
    <citation type="journal article" date="2022" name="Mol. Ecol. Resour.">
        <title>The genomes of chicory, endive, great burdock and yacon provide insights into Asteraceae paleo-polyploidization history and plant inulin production.</title>
        <authorList>
            <person name="Fan W."/>
            <person name="Wang S."/>
            <person name="Wang H."/>
            <person name="Wang A."/>
            <person name="Jiang F."/>
            <person name="Liu H."/>
            <person name="Zhao H."/>
            <person name="Xu D."/>
            <person name="Zhang Y."/>
        </authorList>
    </citation>
    <scope>NUCLEOTIDE SEQUENCE [LARGE SCALE GENOMIC DNA]</scope>
    <source>
        <strain evidence="2">cv. Punajuju</strain>
        <tissue evidence="1">Leaves</tissue>
    </source>
</reference>
<sequence>MKKRNHHTERDRDFSVRYPHRASVQQIDWFPNLRFPRRWAKGVYWICLCSSVLCEFLIKAKIINGDTNR</sequence>
<keyword evidence="2" id="KW-1185">Reference proteome</keyword>
<organism evidence="1 2">
    <name type="scientific">Cichorium intybus</name>
    <name type="common">Chicory</name>
    <dbReference type="NCBI Taxonomy" id="13427"/>
    <lineage>
        <taxon>Eukaryota</taxon>
        <taxon>Viridiplantae</taxon>
        <taxon>Streptophyta</taxon>
        <taxon>Embryophyta</taxon>
        <taxon>Tracheophyta</taxon>
        <taxon>Spermatophyta</taxon>
        <taxon>Magnoliopsida</taxon>
        <taxon>eudicotyledons</taxon>
        <taxon>Gunneridae</taxon>
        <taxon>Pentapetalae</taxon>
        <taxon>asterids</taxon>
        <taxon>campanulids</taxon>
        <taxon>Asterales</taxon>
        <taxon>Asteraceae</taxon>
        <taxon>Cichorioideae</taxon>
        <taxon>Cichorieae</taxon>
        <taxon>Cichoriinae</taxon>
        <taxon>Cichorium</taxon>
    </lineage>
</organism>
<comment type="caution">
    <text evidence="1">The sequence shown here is derived from an EMBL/GenBank/DDBJ whole genome shotgun (WGS) entry which is preliminary data.</text>
</comment>
<name>A0ACB9CZU6_CICIN</name>
<protein>
    <submittedName>
        <fullName evidence="1">Uncharacterized protein</fullName>
    </submittedName>
</protein>